<evidence type="ECO:0000256" key="1">
    <source>
        <dbReference type="SAM" id="MobiDB-lite"/>
    </source>
</evidence>
<feature type="region of interest" description="Disordered" evidence="1">
    <location>
        <begin position="1"/>
        <end position="131"/>
    </location>
</feature>
<dbReference type="EMBL" id="JBFAQK010000001">
    <property type="protein sequence ID" value="MEV4679508.1"/>
    <property type="molecule type" value="Genomic_DNA"/>
</dbReference>
<comment type="caution">
    <text evidence="2">The sequence shown here is derived from an EMBL/GenBank/DDBJ whole genome shotgun (WGS) entry which is preliminary data.</text>
</comment>
<dbReference type="RefSeq" id="WP_364586821.1">
    <property type="nucleotide sequence ID" value="NZ_JBFAQK010000001.1"/>
</dbReference>
<feature type="compositionally biased region" description="Low complexity" evidence="1">
    <location>
        <begin position="86"/>
        <end position="101"/>
    </location>
</feature>
<sequence length="131" mass="12797">MALPTFTGTGKFGVEGAAGSSPEPLPGPALPPLVDVAFGAVLPDALAEAEDEAEAEGDAEADGEAEAETEADALGEAEPPVTSLSPCAAAPVEAGAAEPAGSSPPPQADTSDITPTRASADENLKEERSTG</sequence>
<gene>
    <name evidence="2" type="ORF">AB0K36_01730</name>
</gene>
<dbReference type="Proteomes" id="UP001552521">
    <property type="component" value="Unassembled WGS sequence"/>
</dbReference>
<proteinExistence type="predicted"/>
<name>A0ABV3HLR1_9ACTN</name>
<evidence type="ECO:0000313" key="2">
    <source>
        <dbReference type="EMBL" id="MEV4679508.1"/>
    </source>
</evidence>
<reference evidence="2 3" key="1">
    <citation type="submission" date="2024-06" db="EMBL/GenBank/DDBJ databases">
        <title>The Natural Products Discovery Center: Release of the First 8490 Sequenced Strains for Exploring Actinobacteria Biosynthetic Diversity.</title>
        <authorList>
            <person name="Kalkreuter E."/>
            <person name="Kautsar S.A."/>
            <person name="Yang D."/>
            <person name="Bader C.D."/>
            <person name="Teijaro C.N."/>
            <person name="Fluegel L."/>
            <person name="Davis C.M."/>
            <person name="Simpson J.R."/>
            <person name="Lauterbach L."/>
            <person name="Steele A.D."/>
            <person name="Gui C."/>
            <person name="Meng S."/>
            <person name="Li G."/>
            <person name="Viehrig K."/>
            <person name="Ye F."/>
            <person name="Su P."/>
            <person name="Kiefer A.F."/>
            <person name="Nichols A."/>
            <person name="Cepeda A.J."/>
            <person name="Yan W."/>
            <person name="Fan B."/>
            <person name="Jiang Y."/>
            <person name="Adhikari A."/>
            <person name="Zheng C.-J."/>
            <person name="Schuster L."/>
            <person name="Cowan T.M."/>
            <person name="Smanski M.J."/>
            <person name="Chevrette M.G."/>
            <person name="De Carvalho L.P.S."/>
            <person name="Shen B."/>
        </authorList>
    </citation>
    <scope>NUCLEOTIDE SEQUENCE [LARGE SCALE GENOMIC DNA]</scope>
    <source>
        <strain evidence="2 3">NPDC049344</strain>
    </source>
</reference>
<feature type="compositionally biased region" description="Basic and acidic residues" evidence="1">
    <location>
        <begin position="119"/>
        <end position="131"/>
    </location>
</feature>
<keyword evidence="3" id="KW-1185">Reference proteome</keyword>
<evidence type="ECO:0000313" key="3">
    <source>
        <dbReference type="Proteomes" id="UP001552521"/>
    </source>
</evidence>
<protein>
    <submittedName>
        <fullName evidence="2">Uncharacterized protein</fullName>
    </submittedName>
</protein>
<organism evidence="2 3">
    <name type="scientific">Streptomyces kurssanovii</name>
    <dbReference type="NCBI Taxonomy" id="67312"/>
    <lineage>
        <taxon>Bacteria</taxon>
        <taxon>Bacillati</taxon>
        <taxon>Actinomycetota</taxon>
        <taxon>Actinomycetes</taxon>
        <taxon>Kitasatosporales</taxon>
        <taxon>Streptomycetaceae</taxon>
        <taxon>Streptomyces</taxon>
    </lineage>
</organism>
<accession>A0ABV3HLR1</accession>
<feature type="compositionally biased region" description="Acidic residues" evidence="1">
    <location>
        <begin position="47"/>
        <end position="75"/>
    </location>
</feature>